<comment type="caution">
    <text evidence="1">The sequence shown here is derived from an EMBL/GenBank/DDBJ whole genome shotgun (WGS) entry which is preliminary data.</text>
</comment>
<evidence type="ECO:0000313" key="2">
    <source>
        <dbReference type="Proteomes" id="UP000199735"/>
    </source>
</evidence>
<accession>A0AAX2ED72</accession>
<sequence length="89" mass="10895">MQLANINVDLDQDQIKIYIDKKLDENIHQALLFIDINRMAEMTTFSRSFLENEILHDPRMKLIERRKARKRVWFYQEAMQVLREIADEW</sequence>
<name>A0AAX2ED72_9BACI</name>
<evidence type="ECO:0000313" key="1">
    <source>
        <dbReference type="EMBL" id="SEM80180.1"/>
    </source>
</evidence>
<dbReference type="Proteomes" id="UP000199735">
    <property type="component" value="Unassembled WGS sequence"/>
</dbReference>
<proteinExistence type="predicted"/>
<dbReference type="RefSeq" id="WP_093879953.1">
    <property type="nucleotide sequence ID" value="NZ_FOCD01000001.1"/>
</dbReference>
<protein>
    <submittedName>
        <fullName evidence="1">Uncharacterized protein</fullName>
    </submittedName>
</protein>
<gene>
    <name evidence="1" type="ORF">SAMN04489762_1076</name>
</gene>
<organism evidence="1 2">
    <name type="scientific">Terribacillus saccharophilus</name>
    <dbReference type="NCBI Taxonomy" id="361277"/>
    <lineage>
        <taxon>Bacteria</taxon>
        <taxon>Bacillati</taxon>
        <taxon>Bacillota</taxon>
        <taxon>Bacilli</taxon>
        <taxon>Bacillales</taxon>
        <taxon>Bacillaceae</taxon>
        <taxon>Terribacillus</taxon>
    </lineage>
</organism>
<dbReference type="EMBL" id="FOCD01000001">
    <property type="protein sequence ID" value="SEM80180.1"/>
    <property type="molecule type" value="Genomic_DNA"/>
</dbReference>
<dbReference type="AlphaFoldDB" id="A0AAX2ED72"/>
<reference evidence="1 2" key="1">
    <citation type="submission" date="2016-10" db="EMBL/GenBank/DDBJ databases">
        <authorList>
            <person name="Varghese N."/>
            <person name="Submissions S."/>
        </authorList>
    </citation>
    <scope>NUCLEOTIDE SEQUENCE [LARGE SCALE GENOMIC DNA]</scope>
    <source>
        <strain evidence="1 2">DSM 21619</strain>
    </source>
</reference>